<feature type="compositionally biased region" description="Low complexity" evidence="1">
    <location>
        <begin position="11"/>
        <end position="21"/>
    </location>
</feature>
<evidence type="ECO:0008006" key="3">
    <source>
        <dbReference type="Google" id="ProtNLM"/>
    </source>
</evidence>
<dbReference type="PANTHER" id="PTHR33395:SF22">
    <property type="entry name" value="REVERSE TRANSCRIPTASE DOMAIN-CONTAINING PROTEIN"/>
    <property type="match status" value="1"/>
</dbReference>
<name>A0A1X7TD12_AMPQE</name>
<evidence type="ECO:0000256" key="1">
    <source>
        <dbReference type="SAM" id="MobiDB-lite"/>
    </source>
</evidence>
<sequence length="138" mass="15085">MKSTLKEKSVPDFVSSGDSSVSSDLGKATLFNQFFHSVFSDSLPPPTTSTLSPPAYTLPDFEITVGDVFKGLSSLNIRKASGIDNIPSIVLKSCATALCEPLHHLFVQCLSQAYIPQEWKIHRITPIFKSGDRTLVKN</sequence>
<dbReference type="EnsemblMetazoa" id="Aqu2.1.12346_001">
    <property type="protein sequence ID" value="Aqu2.1.12346_001"/>
    <property type="gene ID" value="Aqu2.1.12346"/>
</dbReference>
<proteinExistence type="predicted"/>
<feature type="region of interest" description="Disordered" evidence="1">
    <location>
        <begin position="1"/>
        <end position="21"/>
    </location>
</feature>
<dbReference type="AlphaFoldDB" id="A0A1X7TD12"/>
<evidence type="ECO:0000313" key="2">
    <source>
        <dbReference type="EnsemblMetazoa" id="Aqu2.1.12346_001"/>
    </source>
</evidence>
<protein>
    <recommendedName>
        <fullName evidence="3">Reverse transcriptase domain-containing protein</fullName>
    </recommendedName>
</protein>
<feature type="compositionally biased region" description="Basic and acidic residues" evidence="1">
    <location>
        <begin position="1"/>
        <end position="10"/>
    </location>
</feature>
<organism evidence="2">
    <name type="scientific">Amphimedon queenslandica</name>
    <name type="common">Sponge</name>
    <dbReference type="NCBI Taxonomy" id="400682"/>
    <lineage>
        <taxon>Eukaryota</taxon>
        <taxon>Metazoa</taxon>
        <taxon>Porifera</taxon>
        <taxon>Demospongiae</taxon>
        <taxon>Heteroscleromorpha</taxon>
        <taxon>Haplosclerida</taxon>
        <taxon>Niphatidae</taxon>
        <taxon>Amphimedon</taxon>
    </lineage>
</organism>
<accession>A0A1X7TD12</accession>
<reference evidence="2" key="1">
    <citation type="submission" date="2017-05" db="UniProtKB">
        <authorList>
            <consortium name="EnsemblMetazoa"/>
        </authorList>
    </citation>
    <scope>IDENTIFICATION</scope>
</reference>
<dbReference type="InParanoid" id="A0A1X7TD12"/>
<dbReference type="PANTHER" id="PTHR33395">
    <property type="entry name" value="TRANSCRIPTASE, PUTATIVE-RELATED-RELATED"/>
    <property type="match status" value="1"/>
</dbReference>